<evidence type="ECO:0008006" key="3">
    <source>
        <dbReference type="Google" id="ProtNLM"/>
    </source>
</evidence>
<reference evidence="1 2" key="1">
    <citation type="submission" date="2015-07" db="EMBL/GenBank/DDBJ databases">
        <title>Genome sequence of Ornatilinea apprima DSM 23815.</title>
        <authorList>
            <person name="Hemp J."/>
            <person name="Ward L.M."/>
            <person name="Pace L.A."/>
            <person name="Fischer W.W."/>
        </authorList>
    </citation>
    <scope>NUCLEOTIDE SEQUENCE [LARGE SCALE GENOMIC DNA]</scope>
    <source>
        <strain evidence="1 2">P3M-1</strain>
    </source>
</reference>
<accession>A0A0P6XAY6</accession>
<dbReference type="RefSeq" id="WP_075062868.1">
    <property type="nucleotide sequence ID" value="NZ_LGCL01000024.1"/>
</dbReference>
<sequence length="132" mass="14757">MSVSPFLLNFTAWAQSQPDVLAAALVGSHARGTASPTSDVDLVILARDPQRYLNDQSWVNRFGELLCSQMEDYGRLTSLRVWYQSGLEVEFGLTGADWAARPLDAGTRRVIEDGMRVLFERQPLLSPFQPIE</sequence>
<keyword evidence="2" id="KW-1185">Reference proteome</keyword>
<organism evidence="1 2">
    <name type="scientific">Ornatilinea apprima</name>
    <dbReference type="NCBI Taxonomy" id="1134406"/>
    <lineage>
        <taxon>Bacteria</taxon>
        <taxon>Bacillati</taxon>
        <taxon>Chloroflexota</taxon>
        <taxon>Anaerolineae</taxon>
        <taxon>Anaerolineales</taxon>
        <taxon>Anaerolineaceae</taxon>
        <taxon>Ornatilinea</taxon>
    </lineage>
</organism>
<dbReference type="InterPro" id="IPR007530">
    <property type="entry name" value="Aminoglycoside_adenylylTfrase"/>
</dbReference>
<dbReference type="Proteomes" id="UP000050417">
    <property type="component" value="Unassembled WGS sequence"/>
</dbReference>
<evidence type="ECO:0000313" key="2">
    <source>
        <dbReference type="Proteomes" id="UP000050417"/>
    </source>
</evidence>
<dbReference type="SUPFAM" id="SSF81301">
    <property type="entry name" value="Nucleotidyltransferase"/>
    <property type="match status" value="1"/>
</dbReference>
<evidence type="ECO:0000313" key="1">
    <source>
        <dbReference type="EMBL" id="KPL76926.1"/>
    </source>
</evidence>
<dbReference type="STRING" id="1134406.ADN00_10045"/>
<dbReference type="OrthoDB" id="9809668at2"/>
<dbReference type="InterPro" id="IPR043519">
    <property type="entry name" value="NT_sf"/>
</dbReference>
<dbReference type="EMBL" id="LGCL01000024">
    <property type="protein sequence ID" value="KPL76926.1"/>
    <property type="molecule type" value="Genomic_DNA"/>
</dbReference>
<dbReference type="CDD" id="cd05403">
    <property type="entry name" value="NT_KNTase_like"/>
    <property type="match status" value="1"/>
</dbReference>
<dbReference type="Pfam" id="PF04439">
    <property type="entry name" value="Adenyl_transf"/>
    <property type="match status" value="1"/>
</dbReference>
<name>A0A0P6XAY6_9CHLR</name>
<gene>
    <name evidence="1" type="ORF">ADN00_10045</name>
</gene>
<comment type="caution">
    <text evidence="1">The sequence shown here is derived from an EMBL/GenBank/DDBJ whole genome shotgun (WGS) entry which is preliminary data.</text>
</comment>
<proteinExistence type="predicted"/>
<protein>
    <recommendedName>
        <fullName evidence="3">Polymerase nucleotidyl transferase domain-containing protein</fullName>
    </recommendedName>
</protein>
<dbReference type="Gene3D" id="3.30.460.10">
    <property type="entry name" value="Beta Polymerase, domain 2"/>
    <property type="match status" value="1"/>
</dbReference>
<dbReference type="AlphaFoldDB" id="A0A0P6XAY6"/>